<dbReference type="CDD" id="cd00338">
    <property type="entry name" value="Ser_Recombinase"/>
    <property type="match status" value="1"/>
</dbReference>
<evidence type="ECO:0000313" key="6">
    <source>
        <dbReference type="Proteomes" id="UP001218104"/>
    </source>
</evidence>
<dbReference type="InterPro" id="IPR038109">
    <property type="entry name" value="DNA_bind_recomb_sf"/>
</dbReference>
<gene>
    <name evidence="5" type="ORF">P8634_08675</name>
</gene>
<evidence type="ECO:0000256" key="2">
    <source>
        <dbReference type="ARBA" id="ARBA00023172"/>
    </source>
</evidence>
<keyword evidence="1" id="KW-0238">DNA-binding</keyword>
<dbReference type="GO" id="GO:0003677">
    <property type="term" value="F:DNA binding"/>
    <property type="evidence" value="ECO:0007669"/>
    <property type="project" value="UniProtKB-KW"/>
</dbReference>
<evidence type="ECO:0000313" key="5">
    <source>
        <dbReference type="EMBL" id="WFR88836.1"/>
    </source>
</evidence>
<dbReference type="InterPro" id="IPR006119">
    <property type="entry name" value="Resolv_N"/>
</dbReference>
<protein>
    <submittedName>
        <fullName evidence="5">Recombinase family protein</fullName>
    </submittedName>
</protein>
<dbReference type="PROSITE" id="PS51737">
    <property type="entry name" value="RECOMBINASE_DNA_BIND"/>
    <property type="match status" value="1"/>
</dbReference>
<evidence type="ECO:0000259" key="4">
    <source>
        <dbReference type="PROSITE" id="PS51737"/>
    </source>
</evidence>
<dbReference type="Pfam" id="PF00239">
    <property type="entry name" value="Resolvase"/>
    <property type="match status" value="1"/>
</dbReference>
<proteinExistence type="predicted"/>
<keyword evidence="2" id="KW-0233">DNA recombination</keyword>
<dbReference type="Pfam" id="PF13408">
    <property type="entry name" value="Zn_ribbon_recom"/>
    <property type="match status" value="1"/>
</dbReference>
<dbReference type="InterPro" id="IPR011109">
    <property type="entry name" value="DNA_bind_recombinase_dom"/>
</dbReference>
<feature type="domain" description="Resolvase/invertase-type recombinase catalytic" evidence="3">
    <location>
        <begin position="18"/>
        <end position="166"/>
    </location>
</feature>
<dbReference type="Pfam" id="PF07508">
    <property type="entry name" value="Recombinase"/>
    <property type="match status" value="1"/>
</dbReference>
<dbReference type="InterPro" id="IPR036162">
    <property type="entry name" value="Resolvase-like_N_sf"/>
</dbReference>
<dbReference type="AlphaFoldDB" id="A0AAJ6D016"/>
<dbReference type="SMART" id="SM00857">
    <property type="entry name" value="Resolvase"/>
    <property type="match status" value="1"/>
</dbReference>
<dbReference type="PANTHER" id="PTHR30461">
    <property type="entry name" value="DNA-INVERTASE FROM LAMBDOID PROPHAGE"/>
    <property type="match status" value="1"/>
</dbReference>
<dbReference type="EMBL" id="CP121468">
    <property type="protein sequence ID" value="WFR88836.1"/>
    <property type="molecule type" value="Genomic_DNA"/>
</dbReference>
<evidence type="ECO:0000256" key="1">
    <source>
        <dbReference type="ARBA" id="ARBA00023125"/>
    </source>
</evidence>
<dbReference type="PANTHER" id="PTHR30461:SF2">
    <property type="entry name" value="SERINE RECOMBINASE PINE-RELATED"/>
    <property type="match status" value="1"/>
</dbReference>
<accession>A0AAJ6D016</accession>
<dbReference type="Proteomes" id="UP001218104">
    <property type="component" value="Chromosome"/>
</dbReference>
<sequence>MENTKIMQDFIPSQKFKRVAAYCRVSTNSDEQLKSLAAQREHYQQYISNHPGWELAGIYYDEGITGTKKNKRPELLHLLKDCEAHQVDLVITKSISRLARNAADCLDIVRQLKNLGIPVIFERENLNTANMDDEFILTVLSSMAESESNSISANNRWSIQSRMANGYFKVSTPPYGYDRDFEIIPDDAKVVKQIFTAFLNGKSSLAIAKDLAAPSPSGRKWSDSTIRSLLRNEAYTGNLRLQKTYTDHSFNRHVNHDEDTMTWYQDHHDPIITLDEFDRAQSLLAKRAKYRHTETRSLKYRQSYLYSGKLICQCGAKFKRQKKAKRVTWSCQKHIKDSQACPIKPIDERQIEVAFTTMINKLIFSKNKLLNPYLQGLRNEPEYRKYRRMKELEESILLATEKRDTLMTMLSQDLIEPNEMMAKTKELIVRSNQYRQELSKLRSTFGENDNLILATRELLNYVNNHDIQATFDEQLFKKTVDNITVQDNLHLTFNLFCGLSLPERI</sequence>
<evidence type="ECO:0000259" key="3">
    <source>
        <dbReference type="PROSITE" id="PS51736"/>
    </source>
</evidence>
<name>A0AAJ6D016_LIMFE</name>
<dbReference type="Gene3D" id="3.90.1750.20">
    <property type="entry name" value="Putative Large Serine Recombinase, Chain B, Domain 2"/>
    <property type="match status" value="1"/>
</dbReference>
<reference evidence="5" key="1">
    <citation type="submission" date="2023-04" db="EMBL/GenBank/DDBJ databases">
        <title>Genomic of Limosilactobacillus fermentum MSJK0025.</title>
        <authorList>
            <person name="Yang S."/>
        </authorList>
    </citation>
    <scope>NUCLEOTIDE SEQUENCE</scope>
    <source>
        <strain evidence="5">MSJK0025</strain>
    </source>
</reference>
<dbReference type="SUPFAM" id="SSF53041">
    <property type="entry name" value="Resolvase-like"/>
    <property type="match status" value="1"/>
</dbReference>
<dbReference type="InterPro" id="IPR025827">
    <property type="entry name" value="Zn_ribbon_recom_dom"/>
</dbReference>
<dbReference type="RefSeq" id="WP_278319054.1">
    <property type="nucleotide sequence ID" value="NZ_CP053314.1"/>
</dbReference>
<organism evidence="5 6">
    <name type="scientific">Limosilactobacillus fermentum</name>
    <name type="common">Lactobacillus fermentum</name>
    <dbReference type="NCBI Taxonomy" id="1613"/>
    <lineage>
        <taxon>Bacteria</taxon>
        <taxon>Bacillati</taxon>
        <taxon>Bacillota</taxon>
        <taxon>Bacilli</taxon>
        <taxon>Lactobacillales</taxon>
        <taxon>Lactobacillaceae</taxon>
        <taxon>Limosilactobacillus</taxon>
    </lineage>
</organism>
<dbReference type="GO" id="GO:0000150">
    <property type="term" value="F:DNA strand exchange activity"/>
    <property type="evidence" value="ECO:0007669"/>
    <property type="project" value="InterPro"/>
</dbReference>
<dbReference type="Gene3D" id="3.40.50.1390">
    <property type="entry name" value="Resolvase, N-terminal catalytic domain"/>
    <property type="match status" value="1"/>
</dbReference>
<dbReference type="InterPro" id="IPR050639">
    <property type="entry name" value="SSR_resolvase"/>
</dbReference>
<feature type="domain" description="Recombinase" evidence="4">
    <location>
        <begin position="164"/>
        <end position="290"/>
    </location>
</feature>
<dbReference type="PROSITE" id="PS51736">
    <property type="entry name" value="RECOMBINASES_3"/>
    <property type="match status" value="1"/>
</dbReference>